<sequence>MAILSHKFKCMLKKKIISFKTGNHGHVGYKTLEELEKDEKKSCCAPKGYVHVYVGEYEPQVLYRVRTGAFNSPAIAALLDEYRDDINYC</sequence>
<evidence type="ECO:0000313" key="1">
    <source>
        <dbReference type="EMBL" id="KAL3628381.1"/>
    </source>
</evidence>
<reference evidence="2" key="1">
    <citation type="journal article" date="2024" name="IScience">
        <title>Strigolactones Initiate the Formation of Haustorium-like Structures in Castilleja.</title>
        <authorList>
            <person name="Buerger M."/>
            <person name="Peterson D."/>
            <person name="Chory J."/>
        </authorList>
    </citation>
    <scope>NUCLEOTIDE SEQUENCE [LARGE SCALE GENOMIC DNA]</scope>
</reference>
<proteinExistence type="predicted"/>
<comment type="caution">
    <text evidence="1">The sequence shown here is derived from an EMBL/GenBank/DDBJ whole genome shotgun (WGS) entry which is preliminary data.</text>
</comment>
<dbReference type="EMBL" id="JAVIJP010000036">
    <property type="protein sequence ID" value="KAL3628381.1"/>
    <property type="molecule type" value="Genomic_DNA"/>
</dbReference>
<dbReference type="AlphaFoldDB" id="A0ABD3CGC0"/>
<organism evidence="1 2">
    <name type="scientific">Castilleja foliolosa</name>
    <dbReference type="NCBI Taxonomy" id="1961234"/>
    <lineage>
        <taxon>Eukaryota</taxon>
        <taxon>Viridiplantae</taxon>
        <taxon>Streptophyta</taxon>
        <taxon>Embryophyta</taxon>
        <taxon>Tracheophyta</taxon>
        <taxon>Spermatophyta</taxon>
        <taxon>Magnoliopsida</taxon>
        <taxon>eudicotyledons</taxon>
        <taxon>Gunneridae</taxon>
        <taxon>Pentapetalae</taxon>
        <taxon>asterids</taxon>
        <taxon>lamiids</taxon>
        <taxon>Lamiales</taxon>
        <taxon>Orobanchaceae</taxon>
        <taxon>Pedicularideae</taxon>
        <taxon>Castillejinae</taxon>
        <taxon>Castilleja</taxon>
    </lineage>
</organism>
<keyword evidence="2" id="KW-1185">Reference proteome</keyword>
<evidence type="ECO:0000313" key="2">
    <source>
        <dbReference type="Proteomes" id="UP001632038"/>
    </source>
</evidence>
<dbReference type="Proteomes" id="UP001632038">
    <property type="component" value="Unassembled WGS sequence"/>
</dbReference>
<accession>A0ABD3CGC0</accession>
<name>A0ABD3CGC0_9LAMI</name>
<protein>
    <submittedName>
        <fullName evidence="1">Uncharacterized protein</fullName>
    </submittedName>
</protein>
<gene>
    <name evidence="1" type="ORF">CASFOL_027427</name>
</gene>